<feature type="compositionally biased region" description="Basic and acidic residues" evidence="1">
    <location>
        <begin position="542"/>
        <end position="576"/>
    </location>
</feature>
<dbReference type="PANTHER" id="PTHR12776:SF1">
    <property type="entry name" value="KAZRIN"/>
    <property type="match status" value="1"/>
</dbReference>
<keyword evidence="4" id="KW-1185">Reference proteome</keyword>
<protein>
    <recommendedName>
        <fullName evidence="2">SAM domain-containing protein</fullName>
    </recommendedName>
</protein>
<dbReference type="OrthoDB" id="2132119at2759"/>
<feature type="domain" description="SAM" evidence="2">
    <location>
        <begin position="95"/>
        <end position="156"/>
    </location>
</feature>
<accession>A0A3S0ZBK7</accession>
<feature type="region of interest" description="Disordered" evidence="1">
    <location>
        <begin position="779"/>
        <end position="809"/>
    </location>
</feature>
<feature type="compositionally biased region" description="Low complexity" evidence="1">
    <location>
        <begin position="527"/>
        <end position="541"/>
    </location>
</feature>
<dbReference type="PROSITE" id="PS50105">
    <property type="entry name" value="SAM_DOMAIN"/>
    <property type="match status" value="2"/>
</dbReference>
<feature type="compositionally biased region" description="Basic and acidic residues" evidence="1">
    <location>
        <begin position="285"/>
        <end position="313"/>
    </location>
</feature>
<dbReference type="AlphaFoldDB" id="A0A3S0ZBK7"/>
<name>A0A3S0ZBK7_ELYCH</name>
<gene>
    <name evidence="3" type="ORF">EGW08_018290</name>
</gene>
<feature type="non-terminal residue" evidence="3">
    <location>
        <position position="1"/>
    </location>
</feature>
<feature type="compositionally biased region" description="Low complexity" evidence="1">
    <location>
        <begin position="647"/>
        <end position="664"/>
    </location>
</feature>
<feature type="region of interest" description="Disordered" evidence="1">
    <location>
        <begin position="272"/>
        <end position="321"/>
    </location>
</feature>
<dbReference type="SMART" id="SM00454">
    <property type="entry name" value="SAM"/>
    <property type="match status" value="2"/>
</dbReference>
<dbReference type="STRING" id="188477.A0A3S0ZBK7"/>
<dbReference type="InterPro" id="IPR001660">
    <property type="entry name" value="SAM"/>
</dbReference>
<feature type="compositionally biased region" description="Basic and acidic residues" evidence="1">
    <location>
        <begin position="502"/>
        <end position="526"/>
    </location>
</feature>
<dbReference type="SUPFAM" id="SSF47769">
    <property type="entry name" value="SAM/Pointed domain"/>
    <property type="match status" value="2"/>
</dbReference>
<feature type="compositionally biased region" description="Basic and acidic residues" evidence="1">
    <location>
        <begin position="779"/>
        <end position="802"/>
    </location>
</feature>
<feature type="compositionally biased region" description="Polar residues" evidence="1">
    <location>
        <begin position="274"/>
        <end position="284"/>
    </location>
</feature>
<sequence>PKLSVLSQDNYQEKLATIEKMVGLHMREWRAHQVLAWLEISLAMPMYAQSCLTNVKSGKVVSSTMRSVVLTTINRPQSRVSSTKRFVASEMDPTWVSHRLLPDLGLTQHSQVFEEQLCDGHVLNTLTRRDLEKHFAVHRKFHQSSILHAVELLRRIDFNKEKLYHRRNLSEDKDTDLIVWTNDRLLKWLRSIDLGEYSESLLESGVHGALMVLEPSFNTDSLAAILGIPPAKSYITRHLSTELDKILKPARAALDPCDHLEKSADVAARGKGAFTSSVKGGSKSSQDKEPKPHAQPEADKPEERRKSQEEGRSRLSFRGSIGRAFGKKAGGELRLSTRSSKPRISAPVPLVVSPDMISTGDPGASGLLRALLAGSIGRAFGKKAGGELRLSTRSSKPRISAPVPLVVSPDMISTGDPGASGLLRKGFCVKEPRGFQRTRSLVINIDSSGRVVGRTGGGATDAGSRRGLGADTDLGHVKLKRQMSCKDAVSTRHIDSVSASSSKHDSVSASSSKHDSVSASSSKHDSMSAGSSKQDPVSASSSKHDSVSASSSKHDSVSASSSKHDSVSASSSKHDSVSAGSSKQDPVSASSSKHDSVSASMGITSTNGSDGEVAASVTVVPPLKAEHGIPIRSSHNVGNGTLKHSPTSAAKTSSKSSNAAGSGNVPTGSGEEHKTSRVTSSLHQGKIPQPSKQATVNPPCTTKVERSNAEMKELGKTAPHQNLVSLNEDMKTNKNINLNLASSHNKQTPQVCSVVKRYASDTVTPKKAETMLTCDHRPNDLKKDFSKQKESINNPQDRKDVARFSTQEPSLADDEGVLRVWQMHNRDGTLAHPSEDSMKIEDQAHMI</sequence>
<dbReference type="Gene3D" id="1.10.150.50">
    <property type="entry name" value="Transcription Factor, Ets-1"/>
    <property type="match status" value="3"/>
</dbReference>
<evidence type="ECO:0000259" key="2">
    <source>
        <dbReference type="PROSITE" id="PS50105"/>
    </source>
</evidence>
<dbReference type="Proteomes" id="UP000271974">
    <property type="component" value="Unassembled WGS sequence"/>
</dbReference>
<feature type="compositionally biased region" description="Polar residues" evidence="1">
    <location>
        <begin position="690"/>
        <end position="700"/>
    </location>
</feature>
<dbReference type="InterPro" id="IPR037614">
    <property type="entry name" value="Kazrin"/>
</dbReference>
<dbReference type="EMBL" id="RQTK01000882">
    <property type="protein sequence ID" value="RUS73952.1"/>
    <property type="molecule type" value="Genomic_DNA"/>
</dbReference>
<evidence type="ECO:0000313" key="4">
    <source>
        <dbReference type="Proteomes" id="UP000271974"/>
    </source>
</evidence>
<reference evidence="3 4" key="1">
    <citation type="submission" date="2019-01" db="EMBL/GenBank/DDBJ databases">
        <title>A draft genome assembly of the solar-powered sea slug Elysia chlorotica.</title>
        <authorList>
            <person name="Cai H."/>
            <person name="Li Q."/>
            <person name="Fang X."/>
            <person name="Li J."/>
            <person name="Curtis N.E."/>
            <person name="Altenburger A."/>
            <person name="Shibata T."/>
            <person name="Feng M."/>
            <person name="Maeda T."/>
            <person name="Schwartz J.A."/>
            <person name="Shigenobu S."/>
            <person name="Lundholm N."/>
            <person name="Nishiyama T."/>
            <person name="Yang H."/>
            <person name="Hasebe M."/>
            <person name="Li S."/>
            <person name="Pierce S.K."/>
            <person name="Wang J."/>
        </authorList>
    </citation>
    <scope>NUCLEOTIDE SEQUENCE [LARGE SCALE GENOMIC DNA]</scope>
    <source>
        <strain evidence="3">EC2010</strain>
        <tissue evidence="3">Whole organism of an adult</tissue>
    </source>
</reference>
<proteinExistence type="predicted"/>
<dbReference type="InterPro" id="IPR013761">
    <property type="entry name" value="SAM/pointed_sf"/>
</dbReference>
<dbReference type="Pfam" id="PF00536">
    <property type="entry name" value="SAM_1"/>
    <property type="match status" value="1"/>
</dbReference>
<feature type="region of interest" description="Disordered" evidence="1">
    <location>
        <begin position="449"/>
        <end position="700"/>
    </location>
</feature>
<organism evidence="3 4">
    <name type="scientific">Elysia chlorotica</name>
    <name type="common">Eastern emerald elysia</name>
    <name type="synonym">Sea slug</name>
    <dbReference type="NCBI Taxonomy" id="188477"/>
    <lineage>
        <taxon>Eukaryota</taxon>
        <taxon>Metazoa</taxon>
        <taxon>Spiralia</taxon>
        <taxon>Lophotrochozoa</taxon>
        <taxon>Mollusca</taxon>
        <taxon>Gastropoda</taxon>
        <taxon>Heterobranchia</taxon>
        <taxon>Euthyneura</taxon>
        <taxon>Panpulmonata</taxon>
        <taxon>Sacoglossa</taxon>
        <taxon>Placobranchoidea</taxon>
        <taxon>Plakobranchidae</taxon>
        <taxon>Elysia</taxon>
    </lineage>
</organism>
<feature type="compositionally biased region" description="Polar residues" evidence="1">
    <location>
        <begin position="633"/>
        <end position="646"/>
    </location>
</feature>
<feature type="domain" description="SAM" evidence="2">
    <location>
        <begin position="180"/>
        <end position="211"/>
    </location>
</feature>
<comment type="caution">
    <text evidence="3">The sequence shown here is derived from an EMBL/GenBank/DDBJ whole genome shotgun (WGS) entry which is preliminary data.</text>
</comment>
<feature type="region of interest" description="Disordered" evidence="1">
    <location>
        <begin position="828"/>
        <end position="847"/>
    </location>
</feature>
<evidence type="ECO:0000313" key="3">
    <source>
        <dbReference type="EMBL" id="RUS73952.1"/>
    </source>
</evidence>
<evidence type="ECO:0000256" key="1">
    <source>
        <dbReference type="SAM" id="MobiDB-lite"/>
    </source>
</evidence>
<feature type="compositionally biased region" description="Low complexity" evidence="1">
    <location>
        <begin position="577"/>
        <end position="591"/>
    </location>
</feature>
<dbReference type="PANTHER" id="PTHR12776">
    <property type="entry name" value="KAZRIN-RELATED"/>
    <property type="match status" value="1"/>
</dbReference>
<dbReference type="Pfam" id="PF07647">
    <property type="entry name" value="SAM_2"/>
    <property type="match status" value="1"/>
</dbReference>